<accession>A0ABR9ZI46</accession>
<reference evidence="3 4" key="1">
    <citation type="submission" date="2020-10" db="EMBL/GenBank/DDBJ databases">
        <title>Novel species in genus Corynebacterium.</title>
        <authorList>
            <person name="Zhang G."/>
        </authorList>
    </citation>
    <scope>NUCLEOTIDE SEQUENCE [LARGE SCALE GENOMIC DNA]</scope>
    <source>
        <strain evidence="3 4">DSM 45110</strain>
    </source>
</reference>
<protein>
    <submittedName>
        <fullName evidence="3">YdhK family protein</fullName>
    </submittedName>
</protein>
<evidence type="ECO:0000313" key="4">
    <source>
        <dbReference type="Proteomes" id="UP000635902"/>
    </source>
</evidence>
<evidence type="ECO:0000256" key="1">
    <source>
        <dbReference type="SAM" id="MobiDB-lite"/>
    </source>
</evidence>
<feature type="domain" description="DUF1541" evidence="2">
    <location>
        <begin position="88"/>
        <end position="137"/>
    </location>
</feature>
<comment type="caution">
    <text evidence="3">The sequence shown here is derived from an EMBL/GenBank/DDBJ whole genome shotgun (WGS) entry which is preliminary data.</text>
</comment>
<dbReference type="Proteomes" id="UP000635902">
    <property type="component" value="Unassembled WGS sequence"/>
</dbReference>
<feature type="region of interest" description="Disordered" evidence="1">
    <location>
        <begin position="1"/>
        <end position="20"/>
    </location>
</feature>
<proteinExistence type="predicted"/>
<organism evidence="3 4">
    <name type="scientific">Corynebacterium suicordis DSM 45110</name>
    <dbReference type="NCBI Taxonomy" id="1121369"/>
    <lineage>
        <taxon>Bacteria</taxon>
        <taxon>Bacillati</taxon>
        <taxon>Actinomycetota</taxon>
        <taxon>Actinomycetes</taxon>
        <taxon>Mycobacteriales</taxon>
        <taxon>Corynebacteriaceae</taxon>
        <taxon>Corynebacterium</taxon>
    </lineage>
</organism>
<evidence type="ECO:0000313" key="3">
    <source>
        <dbReference type="EMBL" id="MBF4553115.1"/>
    </source>
</evidence>
<dbReference type="Gene3D" id="2.30.30.1210">
    <property type="entry name" value="Domain of unknown function DUF1541"/>
    <property type="match status" value="1"/>
</dbReference>
<sequence length="144" mass="15587">MEHPMDGGPASAGIEVAESPKFPVGSQARLTADHMEGMEGATATISGAFKTFTYSVNYDPVDGGERVVDHRWVVQEELQGVGEERLADGTPVTILADHMSGMKGAKGEIAYSTDETVYMVDYESDGMKMTNHKWVTESELEALN</sequence>
<gene>
    <name evidence="3" type="ORF">IRY30_03325</name>
</gene>
<dbReference type="Pfam" id="PF07563">
    <property type="entry name" value="DUF1541"/>
    <property type="match status" value="2"/>
</dbReference>
<evidence type="ECO:0000259" key="2">
    <source>
        <dbReference type="Pfam" id="PF07563"/>
    </source>
</evidence>
<dbReference type="EMBL" id="JADKMY010000001">
    <property type="protein sequence ID" value="MBF4553115.1"/>
    <property type="molecule type" value="Genomic_DNA"/>
</dbReference>
<dbReference type="InterPro" id="IPR011438">
    <property type="entry name" value="DUF1541"/>
</dbReference>
<keyword evidence="4" id="KW-1185">Reference proteome</keyword>
<feature type="domain" description="DUF1541" evidence="2">
    <location>
        <begin position="24"/>
        <end position="75"/>
    </location>
</feature>
<name>A0ABR9ZI46_9CORY</name>